<evidence type="ECO:0000256" key="3">
    <source>
        <dbReference type="PROSITE-ProRule" id="PRU00982"/>
    </source>
</evidence>
<evidence type="ECO:0000256" key="1">
    <source>
        <dbReference type="ARBA" id="ARBA00004906"/>
    </source>
</evidence>
<dbReference type="PROSITE" id="PS50097">
    <property type="entry name" value="BTB"/>
    <property type="match status" value="1"/>
</dbReference>
<organism evidence="7 8">
    <name type="scientific">Dendrobium catenatum</name>
    <dbReference type="NCBI Taxonomy" id="906689"/>
    <lineage>
        <taxon>Eukaryota</taxon>
        <taxon>Viridiplantae</taxon>
        <taxon>Streptophyta</taxon>
        <taxon>Embryophyta</taxon>
        <taxon>Tracheophyta</taxon>
        <taxon>Spermatophyta</taxon>
        <taxon>Magnoliopsida</taxon>
        <taxon>Liliopsida</taxon>
        <taxon>Asparagales</taxon>
        <taxon>Orchidaceae</taxon>
        <taxon>Epidendroideae</taxon>
        <taxon>Malaxideae</taxon>
        <taxon>Dendrobiinae</taxon>
        <taxon>Dendrobium</taxon>
    </lineage>
</organism>
<dbReference type="InterPro" id="IPR027356">
    <property type="entry name" value="NPH3_dom"/>
</dbReference>
<accession>A0A2I0XGR6</accession>
<keyword evidence="2" id="KW-0833">Ubl conjugation pathway</keyword>
<dbReference type="Gene3D" id="3.30.710.10">
    <property type="entry name" value="Potassium Channel Kv1.1, Chain A"/>
    <property type="match status" value="1"/>
</dbReference>
<feature type="domain" description="NPH3" evidence="6">
    <location>
        <begin position="216"/>
        <end position="495"/>
    </location>
</feature>
<dbReference type="InterPro" id="IPR043454">
    <property type="entry name" value="NPH3/RPT2-like"/>
</dbReference>
<dbReference type="InterPro" id="IPR011333">
    <property type="entry name" value="SKP1/BTB/POZ_sf"/>
</dbReference>
<dbReference type="Proteomes" id="UP000233837">
    <property type="component" value="Unassembled WGS sequence"/>
</dbReference>
<name>A0A2I0XGR6_9ASPA</name>
<evidence type="ECO:0000313" key="7">
    <source>
        <dbReference type="EMBL" id="PKU87098.1"/>
    </source>
</evidence>
<protein>
    <submittedName>
        <fullName evidence="7">BTB/POZ domain-containing protein</fullName>
    </submittedName>
</protein>
<keyword evidence="8" id="KW-1185">Reference proteome</keyword>
<comment type="pathway">
    <text evidence="1">Protein modification; protein ubiquitination.</text>
</comment>
<dbReference type="SUPFAM" id="SSF54695">
    <property type="entry name" value="POZ domain"/>
    <property type="match status" value="1"/>
</dbReference>
<dbReference type="InterPro" id="IPR000210">
    <property type="entry name" value="BTB/POZ_dom"/>
</dbReference>
<dbReference type="UniPathway" id="UPA00143"/>
<dbReference type="Pfam" id="PF03000">
    <property type="entry name" value="NPH3"/>
    <property type="match status" value="1"/>
</dbReference>
<dbReference type="PANTHER" id="PTHR32370">
    <property type="entry name" value="OS12G0117600 PROTEIN"/>
    <property type="match status" value="1"/>
</dbReference>
<proteinExistence type="inferred from homology"/>
<dbReference type="PROSITE" id="PS51649">
    <property type="entry name" value="NPH3"/>
    <property type="match status" value="1"/>
</dbReference>
<gene>
    <name evidence="7" type="ORF">MA16_Dca006506</name>
</gene>
<evidence type="ECO:0000259" key="5">
    <source>
        <dbReference type="PROSITE" id="PS50097"/>
    </source>
</evidence>
<feature type="region of interest" description="Disordered" evidence="4">
    <location>
        <begin position="1"/>
        <end position="20"/>
    </location>
</feature>
<dbReference type="GO" id="GO:0016567">
    <property type="term" value="P:protein ubiquitination"/>
    <property type="evidence" value="ECO:0007669"/>
    <property type="project" value="UniProtKB-UniPathway"/>
</dbReference>
<dbReference type="EMBL" id="KZ501893">
    <property type="protein sequence ID" value="PKU87098.1"/>
    <property type="molecule type" value="Genomic_DNA"/>
</dbReference>
<sequence>MKQTGRIESPSTPTPFSSPNPSILLRRRILSWSKENNKPASVHVHVDGNIFHLHEAPLVSKSGFFRKALSESFEIELPDSFPGGSEAFEIAMLFCYDSPLPLDPFNVLALRCVASFLDMTEEYSSGNLCEQADLYLNQVVLQSWDDTLIVLQKCQILLPWAEELLVVSRCIESLAFMACMEILDPEREREGPLLSLQVMVGRVWNCEKAKEIAGQDLWVKELIALPFEFFDRIIRSLRNQGMEEKYVSPLIVLYANKWVLSTKTHKYLESIDENNGIDVSKKVSAILQGLLELLPLGDNKTGKVIPVSFYFVMLSRSVSLGLDSESRVPLEEEVASLLHFARLEDFLLPANGLDSESIASSAEVKVMERIFSLHLSSKPETFYSGSSLINTDSMVAELWDRYLSYIAMDPKLDANRFIKLIETVSMADRETHDHLYKAMSVFLQEHPHISSEDKASVCKYLNCPKLSQPICIQAVQNELMPLRLIVQALSVQQLHTHQAFKDFSESFRYTEFADFSGSLLSSRSQALLSQYMGKNSYQQTTEEEDTGGTLLDSLTKSRDQTERPELAKAEYESTSFRIQVLEEELVTLKKSLKKQNLLKGSNDIASRTPSFRQFGVNGKTALKRRSPPGQVNSCIGSIGWSSQKKHVNRLVKAFRKLRMLGKGKTKIRQVSTALYREYLILSNNFLLSRVISLLFLLPFLRKEKGKEGTDCKDEEPTITSALQQRVAALFQEPHEL</sequence>
<reference evidence="7 8" key="2">
    <citation type="journal article" date="2017" name="Nature">
        <title>The Apostasia genome and the evolution of orchids.</title>
        <authorList>
            <person name="Zhang G.Q."/>
            <person name="Liu K.W."/>
            <person name="Li Z."/>
            <person name="Lohaus R."/>
            <person name="Hsiao Y.Y."/>
            <person name="Niu S.C."/>
            <person name="Wang J.Y."/>
            <person name="Lin Y.C."/>
            <person name="Xu Q."/>
            <person name="Chen L.J."/>
            <person name="Yoshida K."/>
            <person name="Fujiwara S."/>
            <person name="Wang Z.W."/>
            <person name="Zhang Y.Q."/>
            <person name="Mitsuda N."/>
            <person name="Wang M."/>
            <person name="Liu G.H."/>
            <person name="Pecoraro L."/>
            <person name="Huang H.X."/>
            <person name="Xiao X.J."/>
            <person name="Lin M."/>
            <person name="Wu X.Y."/>
            <person name="Wu W.L."/>
            <person name="Chen Y.Y."/>
            <person name="Chang S.B."/>
            <person name="Sakamoto S."/>
            <person name="Ohme-Takagi M."/>
            <person name="Yagi M."/>
            <person name="Zeng S.J."/>
            <person name="Shen C.Y."/>
            <person name="Yeh C.M."/>
            <person name="Luo Y.B."/>
            <person name="Tsai W.C."/>
            <person name="Van de Peer Y."/>
            <person name="Liu Z.J."/>
        </authorList>
    </citation>
    <scope>NUCLEOTIDE SEQUENCE [LARGE SCALE GENOMIC DNA]</scope>
    <source>
        <tissue evidence="7">The whole plant</tissue>
    </source>
</reference>
<evidence type="ECO:0000259" key="6">
    <source>
        <dbReference type="PROSITE" id="PS51649"/>
    </source>
</evidence>
<dbReference type="AlphaFoldDB" id="A0A2I0XGR6"/>
<feature type="compositionally biased region" description="Basic and acidic residues" evidence="4">
    <location>
        <begin position="555"/>
        <end position="564"/>
    </location>
</feature>
<reference evidence="7 8" key="1">
    <citation type="journal article" date="2016" name="Sci. Rep.">
        <title>The Dendrobium catenatum Lindl. genome sequence provides insights into polysaccharide synthase, floral development and adaptive evolution.</title>
        <authorList>
            <person name="Zhang G.Q."/>
            <person name="Xu Q."/>
            <person name="Bian C."/>
            <person name="Tsai W.C."/>
            <person name="Yeh C.M."/>
            <person name="Liu K.W."/>
            <person name="Yoshida K."/>
            <person name="Zhang L.S."/>
            <person name="Chang S.B."/>
            <person name="Chen F."/>
            <person name="Shi Y."/>
            <person name="Su Y.Y."/>
            <person name="Zhang Y.Q."/>
            <person name="Chen L.J."/>
            <person name="Yin Y."/>
            <person name="Lin M."/>
            <person name="Huang H."/>
            <person name="Deng H."/>
            <person name="Wang Z.W."/>
            <person name="Zhu S.L."/>
            <person name="Zhao X."/>
            <person name="Deng C."/>
            <person name="Niu S.C."/>
            <person name="Huang J."/>
            <person name="Wang M."/>
            <person name="Liu G.H."/>
            <person name="Yang H.J."/>
            <person name="Xiao X.J."/>
            <person name="Hsiao Y.Y."/>
            <person name="Wu W.L."/>
            <person name="Chen Y.Y."/>
            <person name="Mitsuda N."/>
            <person name="Ohme-Takagi M."/>
            <person name="Luo Y.B."/>
            <person name="Van de Peer Y."/>
            <person name="Liu Z.J."/>
        </authorList>
    </citation>
    <scope>NUCLEOTIDE SEQUENCE [LARGE SCALE GENOMIC DNA]</scope>
    <source>
        <tissue evidence="7">The whole plant</tissue>
    </source>
</reference>
<evidence type="ECO:0000256" key="4">
    <source>
        <dbReference type="SAM" id="MobiDB-lite"/>
    </source>
</evidence>
<feature type="region of interest" description="Disordered" evidence="4">
    <location>
        <begin position="537"/>
        <end position="564"/>
    </location>
</feature>
<evidence type="ECO:0000313" key="8">
    <source>
        <dbReference type="Proteomes" id="UP000233837"/>
    </source>
</evidence>
<feature type="domain" description="BTB" evidence="5">
    <location>
        <begin position="40"/>
        <end position="104"/>
    </location>
</feature>
<comment type="similarity">
    <text evidence="3">Belongs to the NPH3 family.</text>
</comment>
<evidence type="ECO:0000256" key="2">
    <source>
        <dbReference type="ARBA" id="ARBA00022786"/>
    </source>
</evidence>